<dbReference type="Proteomes" id="UP000251577">
    <property type="component" value="Unassembled WGS sequence"/>
</dbReference>
<proteinExistence type="predicted"/>
<sequence length="109" mass="10983">MNTVEGAMVLSALTVTTGLLVSGVATLATAASARTLARDGARAAALGGDASRWVTQRRADARVEVSQQETLKGSGLQTISARVTLPAPLADVSANTDIVAEPPVEGEGP</sequence>
<name>A0A364V4X7_9CORY</name>
<evidence type="ECO:0008006" key="3">
    <source>
        <dbReference type="Google" id="ProtNLM"/>
    </source>
</evidence>
<gene>
    <name evidence="1" type="ORF">DLJ54_07090</name>
</gene>
<organism evidence="1 2">
    <name type="scientific">Corynebacterium heidelbergense</name>
    <dbReference type="NCBI Taxonomy" id="2055947"/>
    <lineage>
        <taxon>Bacteria</taxon>
        <taxon>Bacillati</taxon>
        <taxon>Actinomycetota</taxon>
        <taxon>Actinomycetes</taxon>
        <taxon>Mycobacteriales</taxon>
        <taxon>Corynebacteriaceae</taxon>
        <taxon>Corynebacterium</taxon>
    </lineage>
</organism>
<evidence type="ECO:0000313" key="2">
    <source>
        <dbReference type="Proteomes" id="UP000251577"/>
    </source>
</evidence>
<dbReference type="AlphaFoldDB" id="A0A364V4X7"/>
<protein>
    <recommendedName>
        <fullName evidence="3">TadE-like protein</fullName>
    </recommendedName>
</protein>
<dbReference type="EMBL" id="QHCV01000067">
    <property type="protein sequence ID" value="RAV31679.1"/>
    <property type="molecule type" value="Genomic_DNA"/>
</dbReference>
<keyword evidence="2" id="KW-1185">Reference proteome</keyword>
<reference evidence="1 2" key="1">
    <citation type="journal article" date="2018" name="Syst. Appl. Microbiol.">
        <title>Corynebacterium heidelbergense sp. nov., isolated from the preen glands of Egyptian geese (Alopochen aegyptiacus).</title>
        <authorList>
            <person name="Braun M.S."/>
            <person name="Wang E."/>
            <person name="Zimmermann S."/>
            <person name="Wink M."/>
        </authorList>
    </citation>
    <scope>NUCLEOTIDE SEQUENCE [LARGE SCALE GENOMIC DNA]</scope>
    <source>
        <strain evidence="1 2">647</strain>
    </source>
</reference>
<dbReference type="RefSeq" id="WP_113631060.1">
    <property type="nucleotide sequence ID" value="NZ_QHCV01000067.1"/>
</dbReference>
<accession>A0A364V4X7</accession>
<comment type="caution">
    <text evidence="1">The sequence shown here is derived from an EMBL/GenBank/DDBJ whole genome shotgun (WGS) entry which is preliminary data.</text>
</comment>
<evidence type="ECO:0000313" key="1">
    <source>
        <dbReference type="EMBL" id="RAV31679.1"/>
    </source>
</evidence>